<dbReference type="InterPro" id="IPR029028">
    <property type="entry name" value="Alpha/beta_knot_MTases"/>
</dbReference>
<evidence type="ECO:0000256" key="3">
    <source>
        <dbReference type="ARBA" id="ARBA00012328"/>
    </source>
</evidence>
<dbReference type="Proteomes" id="UP000824041">
    <property type="component" value="Unassembled WGS sequence"/>
</dbReference>
<dbReference type="CDD" id="cd18084">
    <property type="entry name" value="RsmE-like"/>
    <property type="match status" value="1"/>
</dbReference>
<evidence type="ECO:0000256" key="1">
    <source>
        <dbReference type="ARBA" id="ARBA00004496"/>
    </source>
</evidence>
<comment type="similarity">
    <text evidence="2 12">Belongs to the RNA methyltransferase RsmE family.</text>
</comment>
<evidence type="ECO:0000256" key="7">
    <source>
        <dbReference type="ARBA" id="ARBA00022603"/>
    </source>
</evidence>
<sequence length="253" mass="28464">MQRLFAQPFQIDEENHHISITGEDVNHIKNVLRMKPEDEVWVSDGENKEYHCRIQSLCREEVLLEILYVQETDYELPGKLCLFQGLPKGDKMELIIQKAVELGVSQIIPVETKRCVVRLDEKKAEKKTARWQEIAKSAAKQSKRMKIPKVGPVMSLKEALSYAGELDVCLIPYELARGMEETKKIIQAIQPGESIGIFIGPEGGFAPEEVEAAAAIGAKPITLGRRILRTETAGLAILSVLMFRLEGEEPERN</sequence>
<keyword evidence="9 12" id="KW-0949">S-adenosyl-L-methionine</keyword>
<dbReference type="NCBIfam" id="NF008692">
    <property type="entry name" value="PRK11713.1-5"/>
    <property type="match status" value="1"/>
</dbReference>
<feature type="domain" description="Ribosomal RNA small subunit methyltransferase E methyltransferase" evidence="13">
    <location>
        <begin position="75"/>
        <end position="242"/>
    </location>
</feature>
<evidence type="ECO:0000259" key="14">
    <source>
        <dbReference type="Pfam" id="PF20260"/>
    </source>
</evidence>
<evidence type="ECO:0000256" key="2">
    <source>
        <dbReference type="ARBA" id="ARBA00005528"/>
    </source>
</evidence>
<dbReference type="InterPro" id="IPR015947">
    <property type="entry name" value="PUA-like_sf"/>
</dbReference>
<dbReference type="Pfam" id="PF20260">
    <property type="entry name" value="PUA_4"/>
    <property type="match status" value="1"/>
</dbReference>
<evidence type="ECO:0000256" key="10">
    <source>
        <dbReference type="ARBA" id="ARBA00025699"/>
    </source>
</evidence>
<comment type="function">
    <text evidence="10 12">Specifically methylates the N3 position of the uracil ring of uridine 1498 (m3U1498) in 16S rRNA. Acts on the fully assembled 30S ribosomal subunit.</text>
</comment>
<reference evidence="15" key="1">
    <citation type="journal article" date="2021" name="PeerJ">
        <title>Extensive microbial diversity within the chicken gut microbiome revealed by metagenomics and culture.</title>
        <authorList>
            <person name="Gilroy R."/>
            <person name="Ravi A."/>
            <person name="Getino M."/>
            <person name="Pursley I."/>
            <person name="Horton D.L."/>
            <person name="Alikhan N.F."/>
            <person name="Baker D."/>
            <person name="Gharbi K."/>
            <person name="Hall N."/>
            <person name="Watson M."/>
            <person name="Adriaenssens E.M."/>
            <person name="Foster-Nyarko E."/>
            <person name="Jarju S."/>
            <person name="Secka A."/>
            <person name="Antonio M."/>
            <person name="Oren A."/>
            <person name="Chaudhuri R.R."/>
            <person name="La Ragione R."/>
            <person name="Hildebrand F."/>
            <person name="Pallen M.J."/>
        </authorList>
    </citation>
    <scope>NUCLEOTIDE SEQUENCE</scope>
    <source>
        <strain evidence="15">14324</strain>
    </source>
</reference>
<dbReference type="GO" id="GO:0005737">
    <property type="term" value="C:cytoplasm"/>
    <property type="evidence" value="ECO:0007669"/>
    <property type="project" value="UniProtKB-SubCell"/>
</dbReference>
<accession>A0A9D2DR26</accession>
<keyword evidence="5 12" id="KW-0963">Cytoplasm</keyword>
<dbReference type="EC" id="2.1.1.193" evidence="3 12"/>
<evidence type="ECO:0000259" key="13">
    <source>
        <dbReference type="Pfam" id="PF04452"/>
    </source>
</evidence>
<dbReference type="Pfam" id="PF04452">
    <property type="entry name" value="Methyltrans_RNA"/>
    <property type="match status" value="1"/>
</dbReference>
<dbReference type="SUPFAM" id="SSF75217">
    <property type="entry name" value="alpha/beta knot"/>
    <property type="match status" value="1"/>
</dbReference>
<evidence type="ECO:0000256" key="4">
    <source>
        <dbReference type="ARBA" id="ARBA00013673"/>
    </source>
</evidence>
<proteinExistence type="inferred from homology"/>
<organism evidence="15 16">
    <name type="scientific">Candidatus Blautia faecigallinarum</name>
    <dbReference type="NCBI Taxonomy" id="2838488"/>
    <lineage>
        <taxon>Bacteria</taxon>
        <taxon>Bacillati</taxon>
        <taxon>Bacillota</taxon>
        <taxon>Clostridia</taxon>
        <taxon>Lachnospirales</taxon>
        <taxon>Lachnospiraceae</taxon>
        <taxon>Blautia</taxon>
    </lineage>
</organism>
<evidence type="ECO:0000256" key="6">
    <source>
        <dbReference type="ARBA" id="ARBA00022552"/>
    </source>
</evidence>
<evidence type="ECO:0000256" key="5">
    <source>
        <dbReference type="ARBA" id="ARBA00022490"/>
    </source>
</evidence>
<evidence type="ECO:0000256" key="11">
    <source>
        <dbReference type="ARBA" id="ARBA00047944"/>
    </source>
</evidence>
<dbReference type="GO" id="GO:0070475">
    <property type="term" value="P:rRNA base methylation"/>
    <property type="evidence" value="ECO:0007669"/>
    <property type="project" value="TreeGrafter"/>
</dbReference>
<evidence type="ECO:0000256" key="12">
    <source>
        <dbReference type="PIRNR" id="PIRNR015601"/>
    </source>
</evidence>
<comment type="caution">
    <text evidence="15">The sequence shown here is derived from an EMBL/GenBank/DDBJ whole genome shotgun (WGS) entry which is preliminary data.</text>
</comment>
<evidence type="ECO:0000256" key="9">
    <source>
        <dbReference type="ARBA" id="ARBA00022691"/>
    </source>
</evidence>
<dbReference type="NCBIfam" id="TIGR00046">
    <property type="entry name" value="RsmE family RNA methyltransferase"/>
    <property type="match status" value="1"/>
</dbReference>
<name>A0A9D2DR26_9FIRM</name>
<dbReference type="SUPFAM" id="SSF88697">
    <property type="entry name" value="PUA domain-like"/>
    <property type="match status" value="1"/>
</dbReference>
<comment type="catalytic activity">
    <reaction evidence="11 12">
        <text>uridine(1498) in 16S rRNA + S-adenosyl-L-methionine = N(3)-methyluridine(1498) in 16S rRNA + S-adenosyl-L-homocysteine + H(+)</text>
        <dbReference type="Rhea" id="RHEA:42920"/>
        <dbReference type="Rhea" id="RHEA-COMP:10283"/>
        <dbReference type="Rhea" id="RHEA-COMP:10284"/>
        <dbReference type="ChEBI" id="CHEBI:15378"/>
        <dbReference type="ChEBI" id="CHEBI:57856"/>
        <dbReference type="ChEBI" id="CHEBI:59789"/>
        <dbReference type="ChEBI" id="CHEBI:65315"/>
        <dbReference type="ChEBI" id="CHEBI:74502"/>
        <dbReference type="EC" id="2.1.1.193"/>
    </reaction>
</comment>
<feature type="domain" description="Ribosomal RNA small subunit methyltransferase E PUA-like" evidence="14">
    <location>
        <begin position="20"/>
        <end position="67"/>
    </location>
</feature>
<comment type="subcellular location">
    <subcellularLocation>
        <location evidence="1 12">Cytoplasm</location>
    </subcellularLocation>
</comment>
<gene>
    <name evidence="15" type="ORF">IAA21_02400</name>
</gene>
<evidence type="ECO:0000313" key="16">
    <source>
        <dbReference type="Proteomes" id="UP000824041"/>
    </source>
</evidence>
<keyword evidence="7 12" id="KW-0489">Methyltransferase</keyword>
<dbReference type="PANTHER" id="PTHR30027">
    <property type="entry name" value="RIBOSOMAL RNA SMALL SUBUNIT METHYLTRANSFERASE E"/>
    <property type="match status" value="1"/>
</dbReference>
<keyword evidence="6 12" id="KW-0698">rRNA processing</keyword>
<dbReference type="Gene3D" id="3.40.1280.10">
    <property type="match status" value="1"/>
</dbReference>
<dbReference type="Gene3D" id="2.40.240.20">
    <property type="entry name" value="Hypothetical PUA domain-like, domain 1"/>
    <property type="match status" value="1"/>
</dbReference>
<protein>
    <recommendedName>
        <fullName evidence="4 12">Ribosomal RNA small subunit methyltransferase E</fullName>
        <ecNumber evidence="3 12">2.1.1.193</ecNumber>
    </recommendedName>
</protein>
<dbReference type="InterPro" id="IPR029026">
    <property type="entry name" value="tRNA_m1G_MTases_N"/>
</dbReference>
<dbReference type="EMBL" id="DXBU01000028">
    <property type="protein sequence ID" value="HIZ21637.1"/>
    <property type="molecule type" value="Genomic_DNA"/>
</dbReference>
<dbReference type="PANTHER" id="PTHR30027:SF3">
    <property type="entry name" value="16S RRNA (URACIL(1498)-N(3))-METHYLTRANSFERASE"/>
    <property type="match status" value="1"/>
</dbReference>
<dbReference type="GO" id="GO:0070042">
    <property type="term" value="F:rRNA (uridine-N3-)-methyltransferase activity"/>
    <property type="evidence" value="ECO:0007669"/>
    <property type="project" value="TreeGrafter"/>
</dbReference>
<evidence type="ECO:0000256" key="8">
    <source>
        <dbReference type="ARBA" id="ARBA00022679"/>
    </source>
</evidence>
<dbReference type="InterPro" id="IPR046887">
    <property type="entry name" value="RsmE_PUA-like"/>
</dbReference>
<dbReference type="AlphaFoldDB" id="A0A9D2DR26"/>
<keyword evidence="8 12" id="KW-0808">Transferase</keyword>
<reference evidence="15" key="2">
    <citation type="submission" date="2021-04" db="EMBL/GenBank/DDBJ databases">
        <authorList>
            <person name="Gilroy R."/>
        </authorList>
    </citation>
    <scope>NUCLEOTIDE SEQUENCE</scope>
    <source>
        <strain evidence="15">14324</strain>
    </source>
</reference>
<dbReference type="InterPro" id="IPR046886">
    <property type="entry name" value="RsmE_MTase_dom"/>
</dbReference>
<dbReference type="InterPro" id="IPR006700">
    <property type="entry name" value="RsmE"/>
</dbReference>
<dbReference type="PIRSF" id="PIRSF015601">
    <property type="entry name" value="MTase_slr0722"/>
    <property type="match status" value="1"/>
</dbReference>
<evidence type="ECO:0000313" key="15">
    <source>
        <dbReference type="EMBL" id="HIZ21637.1"/>
    </source>
</evidence>